<dbReference type="PaxDb" id="880073-Calab_3351"/>
<dbReference type="InterPro" id="IPR038171">
    <property type="entry name" value="M64_N_sf"/>
</dbReference>
<dbReference type="Proteomes" id="UP000183868">
    <property type="component" value="Chromosome"/>
</dbReference>
<sequence length="485" mass="56228" precursor="true">MLKKLLFLFLLPTLIWAQNDFYRFFRDSTLRIDYYHIGDDDEEWITIDHYYLLRQWAGSVSKLIDPFDNGKYYVKVFDAQTHRLIFSRGFNSYFGEYQTTEMAKKGLKRTYHETALIPFPRASVIFRIYARDRQNHLNLIFERTIDVQNLQINEENRATGASVITAHYSGAAHNNVDVVFLAEGYTLQDSAKFRKDLSHYATVLLNKEPFKTYRDKFNIYGVFKPSVEAGCDEPTHQQFRSTVLNCTFNSMGSYRYLLTEDNRAMHDLASAVPYDAVIIMVNHARYGGGGIYNFYMDFTTDNPYSENVFIHEFGHSFGGLADEYYTAATAFDEFYPPGVEPTEPNITRLFNPQRLKWRNLVQADTPIPTPWQKETFDQLQIDYQKKRQELNRQMAELSQAQAGSAALARVQKEATELAHKFNAMADKILHEDRYAGKVGAFEGAGYVSEGMYRPMLDCVMFRNGDKPFCQVCAQRLMKVIKFFSD</sequence>
<evidence type="ECO:0000313" key="6">
    <source>
        <dbReference type="Proteomes" id="UP000183868"/>
    </source>
</evidence>
<dbReference type="Gene3D" id="3.40.390.10">
    <property type="entry name" value="Collagenase (Catalytic Domain)"/>
    <property type="match status" value="1"/>
</dbReference>
<dbReference type="InterPro" id="IPR019026">
    <property type="entry name" value="Peptidase_M64_IgA"/>
</dbReference>
<dbReference type="InterPro" id="IPR024079">
    <property type="entry name" value="MetalloPept_cat_dom_sf"/>
</dbReference>
<reference evidence="3 6" key="2">
    <citation type="submission" date="2016-11" db="EMBL/GenBank/DDBJ databases">
        <title>Genomic analysis of Caldithrix abyssi and proposal of a novel bacterial phylum Caldithrichaeota.</title>
        <authorList>
            <person name="Kublanov I."/>
            <person name="Sigalova O."/>
            <person name="Gavrilov S."/>
            <person name="Lebedinsky A."/>
            <person name="Ivanova N."/>
            <person name="Daum C."/>
            <person name="Reddy T."/>
            <person name="Klenk H.P."/>
            <person name="Goker M."/>
            <person name="Reva O."/>
            <person name="Miroshnichenko M."/>
            <person name="Kyprides N."/>
            <person name="Woyke T."/>
            <person name="Gelfand M."/>
        </authorList>
    </citation>
    <scope>NUCLEOTIDE SEQUENCE [LARGE SCALE GENOMIC DNA]</scope>
    <source>
        <strain evidence="3 6">LF13</strain>
    </source>
</reference>
<evidence type="ECO:0000259" key="2">
    <source>
        <dbReference type="Pfam" id="PF16217"/>
    </source>
</evidence>
<keyword evidence="1" id="KW-0175">Coiled coil</keyword>
<dbReference type="KEGG" id="caby:Cabys_2254"/>
<organism evidence="4 5">
    <name type="scientific">Caldithrix abyssi DSM 13497</name>
    <dbReference type="NCBI Taxonomy" id="880073"/>
    <lineage>
        <taxon>Bacteria</taxon>
        <taxon>Pseudomonadati</taxon>
        <taxon>Calditrichota</taxon>
        <taxon>Calditrichia</taxon>
        <taxon>Calditrichales</taxon>
        <taxon>Calditrichaceae</taxon>
        <taxon>Caldithrix</taxon>
    </lineage>
</organism>
<dbReference type="Gene3D" id="2.60.40.3250">
    <property type="entry name" value="Peptidase M64, N-terminal domain"/>
    <property type="match status" value="1"/>
</dbReference>
<feature type="coiled-coil region" evidence="1">
    <location>
        <begin position="376"/>
        <end position="403"/>
    </location>
</feature>
<gene>
    <name evidence="3" type="ORF">Cabys_2254</name>
    <name evidence="4" type="ORF">Calab_3351</name>
</gene>
<reference evidence="4 5" key="1">
    <citation type="submission" date="2011-09" db="EMBL/GenBank/DDBJ databases">
        <title>The permanent draft genome of Caldithrix abyssi DSM 13497.</title>
        <authorList>
            <consortium name="US DOE Joint Genome Institute (JGI-PGF)"/>
            <person name="Lucas S."/>
            <person name="Han J."/>
            <person name="Lapidus A."/>
            <person name="Bruce D."/>
            <person name="Goodwin L."/>
            <person name="Pitluck S."/>
            <person name="Peters L."/>
            <person name="Kyrpides N."/>
            <person name="Mavromatis K."/>
            <person name="Ivanova N."/>
            <person name="Mikhailova N."/>
            <person name="Chertkov O."/>
            <person name="Detter J.C."/>
            <person name="Tapia R."/>
            <person name="Han C."/>
            <person name="Land M."/>
            <person name="Hauser L."/>
            <person name="Markowitz V."/>
            <person name="Cheng J.-F."/>
            <person name="Hugenholtz P."/>
            <person name="Woyke T."/>
            <person name="Wu D."/>
            <person name="Spring S."/>
            <person name="Brambilla E."/>
            <person name="Klenk H.-P."/>
            <person name="Eisen J.A."/>
        </authorList>
    </citation>
    <scope>NUCLEOTIDE SEQUENCE [LARGE SCALE GENOMIC DNA]</scope>
    <source>
        <strain evidence="4 5">DSM 13497</strain>
    </source>
</reference>
<dbReference type="HOGENOM" id="CLU_048556_0_0_0"/>
<accession>H1XW50</accession>
<dbReference type="RefSeq" id="WP_006930383.1">
    <property type="nucleotide sequence ID" value="NZ_CM001402.1"/>
</dbReference>
<dbReference type="Proteomes" id="UP000004671">
    <property type="component" value="Chromosome"/>
</dbReference>
<dbReference type="EMBL" id="CP018099">
    <property type="protein sequence ID" value="APF19003.1"/>
    <property type="molecule type" value="Genomic_DNA"/>
</dbReference>
<feature type="domain" description="Peptidase M64 N-terminal" evidence="2">
    <location>
        <begin position="20"/>
        <end position="141"/>
    </location>
</feature>
<dbReference type="Pfam" id="PF09471">
    <property type="entry name" value="Peptidase_M64"/>
    <property type="match status" value="1"/>
</dbReference>
<dbReference type="GO" id="GO:0008237">
    <property type="term" value="F:metallopeptidase activity"/>
    <property type="evidence" value="ECO:0007669"/>
    <property type="project" value="InterPro"/>
</dbReference>
<protein>
    <submittedName>
        <fullName evidence="3">Peptidase M64 N-terminus</fullName>
    </submittedName>
    <submittedName>
        <fullName evidence="4">Peptidase M64, IgA</fullName>
    </submittedName>
</protein>
<dbReference type="AlphaFoldDB" id="H1XW50"/>
<evidence type="ECO:0000313" key="5">
    <source>
        <dbReference type="Proteomes" id="UP000004671"/>
    </source>
</evidence>
<evidence type="ECO:0000313" key="3">
    <source>
        <dbReference type="EMBL" id="APF19003.1"/>
    </source>
</evidence>
<dbReference type="EMBL" id="CM001402">
    <property type="protein sequence ID" value="EHO42955.1"/>
    <property type="molecule type" value="Genomic_DNA"/>
</dbReference>
<dbReference type="eggNOG" id="COG2304">
    <property type="taxonomic scope" value="Bacteria"/>
</dbReference>
<name>H1XW50_CALAY</name>
<keyword evidence="5" id="KW-1185">Reference proteome</keyword>
<evidence type="ECO:0000313" key="4">
    <source>
        <dbReference type="EMBL" id="EHO42955.1"/>
    </source>
</evidence>
<proteinExistence type="predicted"/>
<dbReference type="STRING" id="880073.Cabys_2254"/>
<dbReference type="OrthoDB" id="127762at2"/>
<dbReference type="InterPro" id="IPR032625">
    <property type="entry name" value="M64_N"/>
</dbReference>
<dbReference type="Pfam" id="PF16217">
    <property type="entry name" value="M64_N"/>
    <property type="match status" value="1"/>
</dbReference>
<dbReference type="InParanoid" id="H1XW50"/>
<evidence type="ECO:0000256" key="1">
    <source>
        <dbReference type="SAM" id="Coils"/>
    </source>
</evidence>